<dbReference type="EMBL" id="MUGW01000027">
    <property type="protein sequence ID" value="OXA89540.1"/>
    <property type="molecule type" value="Genomic_DNA"/>
</dbReference>
<organism evidence="1 2">
    <name type="scientific">Flavobacterium hercynium</name>
    <dbReference type="NCBI Taxonomy" id="387094"/>
    <lineage>
        <taxon>Bacteria</taxon>
        <taxon>Pseudomonadati</taxon>
        <taxon>Bacteroidota</taxon>
        <taxon>Flavobacteriia</taxon>
        <taxon>Flavobacteriales</taxon>
        <taxon>Flavobacteriaceae</taxon>
        <taxon>Flavobacterium</taxon>
    </lineage>
</organism>
<gene>
    <name evidence="1" type="ORF">B0A66_14070</name>
</gene>
<protein>
    <submittedName>
        <fullName evidence="1">Uncharacterized protein</fullName>
    </submittedName>
</protein>
<name>A0A226H7Y3_9FLAO</name>
<dbReference type="Proteomes" id="UP000198345">
    <property type="component" value="Unassembled WGS sequence"/>
</dbReference>
<proteinExistence type="predicted"/>
<reference evidence="1 2" key="1">
    <citation type="submission" date="2016-11" db="EMBL/GenBank/DDBJ databases">
        <title>Whole genomes of Flavobacteriaceae.</title>
        <authorList>
            <person name="Stine C."/>
            <person name="Li C."/>
            <person name="Tadesse D."/>
        </authorList>
    </citation>
    <scope>NUCLEOTIDE SEQUENCE [LARGE SCALE GENOMIC DNA]</scope>
    <source>
        <strain evidence="1 2">DSM 18292</strain>
    </source>
</reference>
<sequence>MLFVVYSDKEVLDLLRIYKRGIPLIVSTLNHEMKSKLENIKDILLFDPDKVKSEMRKELKFYLNIVSSN</sequence>
<keyword evidence="2" id="KW-1185">Reference proteome</keyword>
<evidence type="ECO:0000313" key="1">
    <source>
        <dbReference type="EMBL" id="OXA89540.1"/>
    </source>
</evidence>
<evidence type="ECO:0000313" key="2">
    <source>
        <dbReference type="Proteomes" id="UP000198345"/>
    </source>
</evidence>
<accession>A0A226H7Y3</accession>
<comment type="caution">
    <text evidence="1">The sequence shown here is derived from an EMBL/GenBank/DDBJ whole genome shotgun (WGS) entry which is preliminary data.</text>
</comment>
<dbReference type="AlphaFoldDB" id="A0A226H7Y3"/>